<dbReference type="RefSeq" id="WP_244711348.1">
    <property type="nucleotide sequence ID" value="NZ_CP095073.1"/>
</dbReference>
<accession>A0ABY4ELV3</accession>
<organism evidence="2 3">
    <name type="scientific">Halobacillus salinarum</name>
    <dbReference type="NCBI Taxonomy" id="2932257"/>
    <lineage>
        <taxon>Bacteria</taxon>
        <taxon>Bacillati</taxon>
        <taxon>Bacillota</taxon>
        <taxon>Bacilli</taxon>
        <taxon>Bacillales</taxon>
        <taxon>Bacillaceae</taxon>
        <taxon>Halobacillus</taxon>
    </lineage>
</organism>
<dbReference type="Pfam" id="PF04552">
    <property type="entry name" value="Sigma54_DBD"/>
    <property type="match status" value="1"/>
</dbReference>
<sequence>MPPDVTIAEEQGNLYLSVPEFHLSLNHHYDHWKGGEAKEFLEACYKQASMLKRAVEHRQTTLIAIMEVLIAKQRRFFTDGPAVLKPLTIKEVSEELLIHESTVSRAVKDKMIQAPVGIVPLQRLFSSKLSTVDGPDVSSAEVKHLLFDYINKEDKRKPLSDHALAEMLKKTRGILISRRTVAKYRKLENIPSSSARRKHSQW</sequence>
<evidence type="ECO:0000259" key="1">
    <source>
        <dbReference type="Pfam" id="PF04552"/>
    </source>
</evidence>
<evidence type="ECO:0000313" key="3">
    <source>
        <dbReference type="Proteomes" id="UP000831787"/>
    </source>
</evidence>
<feature type="domain" description="RNA polymerase sigma factor 54 DNA-binding" evidence="1">
    <location>
        <begin position="39"/>
        <end position="198"/>
    </location>
</feature>
<dbReference type="PROSITE" id="PS00718">
    <property type="entry name" value="SIGMA54_2"/>
    <property type="match status" value="1"/>
</dbReference>
<dbReference type="PRINTS" id="PR00045">
    <property type="entry name" value="SIGMA54FCT"/>
</dbReference>
<dbReference type="PANTHER" id="PTHR32248">
    <property type="entry name" value="RNA POLYMERASE SIGMA-54 FACTOR"/>
    <property type="match status" value="1"/>
</dbReference>
<name>A0ABY4ELV3_9BACI</name>
<gene>
    <name evidence="2" type="ORF">MUN89_03215</name>
</gene>
<dbReference type="PANTHER" id="PTHR32248:SF4">
    <property type="entry name" value="RNA POLYMERASE SIGMA-54 FACTOR"/>
    <property type="match status" value="1"/>
</dbReference>
<keyword evidence="3" id="KW-1185">Reference proteome</keyword>
<dbReference type="PROSITE" id="PS50044">
    <property type="entry name" value="SIGMA54_3"/>
    <property type="match status" value="1"/>
</dbReference>
<dbReference type="InterPro" id="IPR007634">
    <property type="entry name" value="RNA_pol_sigma_54_DNA-bd"/>
</dbReference>
<reference evidence="2 3" key="1">
    <citation type="submission" date="2022-04" db="EMBL/GenBank/DDBJ databases">
        <title>Halobacillus sp. isolated from saltern.</title>
        <authorList>
            <person name="Won M."/>
            <person name="Lee C.-M."/>
            <person name="Woen H.-Y."/>
            <person name="Kwon S.-W."/>
        </authorList>
    </citation>
    <scope>NUCLEOTIDE SEQUENCE [LARGE SCALE GENOMIC DNA]</scope>
    <source>
        <strain evidence="2 3">SSBR10-3</strain>
    </source>
</reference>
<proteinExistence type="predicted"/>
<evidence type="ECO:0000313" key="2">
    <source>
        <dbReference type="EMBL" id="UOQ44975.1"/>
    </source>
</evidence>
<protein>
    <recommendedName>
        <fullName evidence="1">RNA polymerase sigma factor 54 DNA-binding domain-containing protein</fullName>
    </recommendedName>
</protein>
<dbReference type="Gene3D" id="1.10.10.60">
    <property type="entry name" value="Homeodomain-like"/>
    <property type="match status" value="1"/>
</dbReference>
<dbReference type="Proteomes" id="UP000831787">
    <property type="component" value="Chromosome"/>
</dbReference>
<dbReference type="EMBL" id="CP095073">
    <property type="protein sequence ID" value="UOQ44975.1"/>
    <property type="molecule type" value="Genomic_DNA"/>
</dbReference>
<dbReference type="InterPro" id="IPR000394">
    <property type="entry name" value="RNA_pol_sigma_54"/>
</dbReference>